<evidence type="ECO:0000256" key="2">
    <source>
        <dbReference type="PROSITE-ProRule" id="PRU00169"/>
    </source>
</evidence>
<dbReference type="Proteomes" id="UP000698028">
    <property type="component" value="Unassembled WGS sequence"/>
</dbReference>
<name>A0ABS6V895_9SPHN</name>
<keyword evidence="1 2" id="KW-0597">Phosphoprotein</keyword>
<dbReference type="SMART" id="SM00448">
    <property type="entry name" value="REC"/>
    <property type="match status" value="1"/>
</dbReference>
<dbReference type="PANTHER" id="PTHR44591">
    <property type="entry name" value="STRESS RESPONSE REGULATOR PROTEIN 1"/>
    <property type="match status" value="1"/>
</dbReference>
<reference evidence="4 5" key="1">
    <citation type="submission" date="2021-07" db="EMBL/GenBank/DDBJ databases">
        <title>The draft genome sequence of Sphingomicrobium sp. B8.</title>
        <authorList>
            <person name="Mu L."/>
        </authorList>
    </citation>
    <scope>NUCLEOTIDE SEQUENCE [LARGE SCALE GENOMIC DNA]</scope>
    <source>
        <strain evidence="4 5">B8</strain>
    </source>
</reference>
<protein>
    <submittedName>
        <fullName evidence="4">Response regulator</fullName>
    </submittedName>
</protein>
<dbReference type="PROSITE" id="PS50110">
    <property type="entry name" value="RESPONSE_REGULATORY"/>
    <property type="match status" value="1"/>
</dbReference>
<dbReference type="InterPro" id="IPR001789">
    <property type="entry name" value="Sig_transdc_resp-reg_receiver"/>
</dbReference>
<evidence type="ECO:0000259" key="3">
    <source>
        <dbReference type="PROSITE" id="PS50110"/>
    </source>
</evidence>
<dbReference type="EMBL" id="JAHVAH010000001">
    <property type="protein sequence ID" value="MBW0145342.1"/>
    <property type="molecule type" value="Genomic_DNA"/>
</dbReference>
<evidence type="ECO:0000313" key="5">
    <source>
        <dbReference type="Proteomes" id="UP000698028"/>
    </source>
</evidence>
<keyword evidence="5" id="KW-1185">Reference proteome</keyword>
<gene>
    <name evidence="4" type="ORF">KTQ36_08550</name>
</gene>
<dbReference type="Pfam" id="PF00072">
    <property type="entry name" value="Response_reg"/>
    <property type="match status" value="1"/>
</dbReference>
<dbReference type="RefSeq" id="WP_218633257.1">
    <property type="nucleotide sequence ID" value="NZ_JAHVAH010000001.1"/>
</dbReference>
<dbReference type="InterPro" id="IPR050595">
    <property type="entry name" value="Bact_response_regulator"/>
</dbReference>
<evidence type="ECO:0000313" key="4">
    <source>
        <dbReference type="EMBL" id="MBW0145342.1"/>
    </source>
</evidence>
<evidence type="ECO:0000256" key="1">
    <source>
        <dbReference type="ARBA" id="ARBA00022553"/>
    </source>
</evidence>
<comment type="caution">
    <text evidence="4">The sequence shown here is derived from an EMBL/GenBank/DDBJ whole genome shotgun (WGS) entry which is preliminary data.</text>
</comment>
<dbReference type="PANTHER" id="PTHR44591:SF3">
    <property type="entry name" value="RESPONSE REGULATORY DOMAIN-CONTAINING PROTEIN"/>
    <property type="match status" value="1"/>
</dbReference>
<feature type="domain" description="Response regulatory" evidence="3">
    <location>
        <begin position="6"/>
        <end position="125"/>
    </location>
</feature>
<organism evidence="4 5">
    <name type="scientific">Sphingomicrobium clamense</name>
    <dbReference type="NCBI Taxonomy" id="2851013"/>
    <lineage>
        <taxon>Bacteria</taxon>
        <taxon>Pseudomonadati</taxon>
        <taxon>Pseudomonadota</taxon>
        <taxon>Alphaproteobacteria</taxon>
        <taxon>Sphingomonadales</taxon>
        <taxon>Sphingomonadaceae</taxon>
        <taxon>Sphingomicrobium</taxon>
    </lineage>
</organism>
<proteinExistence type="predicted"/>
<accession>A0ABS6V895</accession>
<feature type="modified residue" description="4-aspartylphosphate" evidence="2">
    <location>
        <position position="55"/>
    </location>
</feature>
<sequence length="130" mass="14437">MTRRLSLLLIDDEPALARFMADAATLSGYNPIIADDHRQFRDLYRSKKPDMIAIDLAMPGMDGVELIRFLASEKATQPVMIVSGFDDKILDTAMRLGIELGLTMVGPVHKPARLEDVEELLGTVRQKLVA</sequence>